<feature type="domain" description="HTH cro/C1-type" evidence="3">
    <location>
        <begin position="21"/>
        <end position="76"/>
    </location>
</feature>
<dbReference type="SMART" id="SM00530">
    <property type="entry name" value="HTH_XRE"/>
    <property type="match status" value="1"/>
</dbReference>
<evidence type="ECO:0000256" key="1">
    <source>
        <dbReference type="SAM" id="MobiDB-lite"/>
    </source>
</evidence>
<dbReference type="InterPro" id="IPR021224">
    <property type="entry name" value="DUF2690"/>
</dbReference>
<keyword evidence="5" id="KW-1185">Reference proteome</keyword>
<sequence length="439" mass="44287">MPRWRALPDELDPQVREFAEQLRTLVERSGLSISAVADRTGYSKTSWERYLNGRLLAPRRAVLALAEVTGAHTGHLTTMWELAERAWSRAEMRHDVTMEAIRVAEARAALGEFGPAPATAKKSGKRSAAKGAAAPSAAPAPAPAGPYETPVAPYETPAAATKMPHQRAPDTSSGASPAAPAAESQAAPATPSATPSALPAAPSAAPSAPPAADFADPGPRPAPAAPPSSAAYAPPSYAPDPAHGADSPYGADPRSVSAPHDSERRRRITMFVTGVVGALLLIAAAVLLLGGGEGGQQAKPAPATPTASQEPALPAGVKCFGTGCAGKDPEETGCGGDQATTPTRGVMGGALIEVRYSKVCGTAWARMTGGAQGDRATVTSGGRTEQATAGRDGSAYTAMVPVSGPPEKVRACGTTGAGYQSCTAPRAARSGGPSTAATP</sequence>
<dbReference type="RefSeq" id="WP_346098653.1">
    <property type="nucleotide sequence ID" value="NZ_BAAABY010000045.1"/>
</dbReference>
<feature type="compositionally biased region" description="Low complexity" evidence="1">
    <location>
        <begin position="227"/>
        <end position="242"/>
    </location>
</feature>
<dbReference type="CDD" id="cd00093">
    <property type="entry name" value="HTH_XRE"/>
    <property type="match status" value="1"/>
</dbReference>
<organism evidence="4 5">
    <name type="scientific">Streptomyces olivaceiscleroticus</name>
    <dbReference type="NCBI Taxonomy" id="68245"/>
    <lineage>
        <taxon>Bacteria</taxon>
        <taxon>Bacillati</taxon>
        <taxon>Actinomycetota</taxon>
        <taxon>Actinomycetes</taxon>
        <taxon>Kitasatosporales</taxon>
        <taxon>Streptomycetaceae</taxon>
        <taxon>Streptomyces</taxon>
    </lineage>
</organism>
<gene>
    <name evidence="4" type="ORF">GCM10010361_62160</name>
</gene>
<comment type="caution">
    <text evidence="4">The sequence shown here is derived from an EMBL/GenBank/DDBJ whole genome shotgun (WGS) entry which is preliminary data.</text>
</comment>
<name>A0ABP3KWZ6_9ACTN</name>
<dbReference type="Proteomes" id="UP001500909">
    <property type="component" value="Unassembled WGS sequence"/>
</dbReference>
<keyword evidence="2" id="KW-0472">Membrane</keyword>
<dbReference type="Gene3D" id="1.10.260.40">
    <property type="entry name" value="lambda repressor-like DNA-binding domains"/>
    <property type="match status" value="1"/>
</dbReference>
<dbReference type="InterPro" id="IPR001387">
    <property type="entry name" value="Cro/C1-type_HTH"/>
</dbReference>
<accession>A0ABP3KWZ6</accession>
<reference evidence="5" key="1">
    <citation type="journal article" date="2019" name="Int. J. Syst. Evol. Microbiol.">
        <title>The Global Catalogue of Microorganisms (GCM) 10K type strain sequencing project: providing services to taxonomists for standard genome sequencing and annotation.</title>
        <authorList>
            <consortium name="The Broad Institute Genomics Platform"/>
            <consortium name="The Broad Institute Genome Sequencing Center for Infectious Disease"/>
            <person name="Wu L."/>
            <person name="Ma J."/>
        </authorList>
    </citation>
    <scope>NUCLEOTIDE SEQUENCE [LARGE SCALE GENOMIC DNA]</scope>
    <source>
        <strain evidence="5">JCM 4805</strain>
    </source>
</reference>
<evidence type="ECO:0000313" key="5">
    <source>
        <dbReference type="Proteomes" id="UP001500909"/>
    </source>
</evidence>
<feature type="compositionally biased region" description="Polar residues" evidence="1">
    <location>
        <begin position="377"/>
        <end position="387"/>
    </location>
</feature>
<dbReference type="SUPFAM" id="SSF47413">
    <property type="entry name" value="lambda repressor-like DNA-binding domains"/>
    <property type="match status" value="1"/>
</dbReference>
<feature type="region of interest" description="Disordered" evidence="1">
    <location>
        <begin position="372"/>
        <end position="439"/>
    </location>
</feature>
<keyword evidence="2" id="KW-0812">Transmembrane</keyword>
<dbReference type="InterPro" id="IPR010982">
    <property type="entry name" value="Lambda_DNA-bd_dom_sf"/>
</dbReference>
<feature type="transmembrane region" description="Helical" evidence="2">
    <location>
        <begin position="268"/>
        <end position="290"/>
    </location>
</feature>
<feature type="region of interest" description="Disordered" evidence="1">
    <location>
        <begin position="293"/>
        <end position="312"/>
    </location>
</feature>
<protein>
    <recommendedName>
        <fullName evidence="3">HTH cro/C1-type domain-containing protein</fullName>
    </recommendedName>
</protein>
<evidence type="ECO:0000313" key="4">
    <source>
        <dbReference type="EMBL" id="GAA0488621.1"/>
    </source>
</evidence>
<dbReference type="Pfam" id="PF10901">
    <property type="entry name" value="DUF2690"/>
    <property type="match status" value="1"/>
</dbReference>
<evidence type="ECO:0000256" key="2">
    <source>
        <dbReference type="SAM" id="Phobius"/>
    </source>
</evidence>
<keyword evidence="2" id="KW-1133">Transmembrane helix</keyword>
<evidence type="ECO:0000259" key="3">
    <source>
        <dbReference type="SMART" id="SM00530"/>
    </source>
</evidence>
<dbReference type="Pfam" id="PF13560">
    <property type="entry name" value="HTH_31"/>
    <property type="match status" value="1"/>
</dbReference>
<dbReference type="PRINTS" id="PR01217">
    <property type="entry name" value="PRICHEXTENSN"/>
</dbReference>
<proteinExistence type="predicted"/>
<feature type="compositionally biased region" description="Low complexity" evidence="1">
    <location>
        <begin position="169"/>
        <end position="217"/>
    </location>
</feature>
<dbReference type="EMBL" id="BAAABY010000045">
    <property type="protein sequence ID" value="GAA0488621.1"/>
    <property type="molecule type" value="Genomic_DNA"/>
</dbReference>
<feature type="region of interest" description="Disordered" evidence="1">
    <location>
        <begin position="115"/>
        <end position="262"/>
    </location>
</feature>